<feature type="region of interest" description="Disordered" evidence="1">
    <location>
        <begin position="60"/>
        <end position="97"/>
    </location>
</feature>
<dbReference type="AlphaFoldDB" id="A0AAE1V7L9"/>
<organism evidence="2 3">
    <name type="scientific">Anisodus tanguticus</name>
    <dbReference type="NCBI Taxonomy" id="243964"/>
    <lineage>
        <taxon>Eukaryota</taxon>
        <taxon>Viridiplantae</taxon>
        <taxon>Streptophyta</taxon>
        <taxon>Embryophyta</taxon>
        <taxon>Tracheophyta</taxon>
        <taxon>Spermatophyta</taxon>
        <taxon>Magnoliopsida</taxon>
        <taxon>eudicotyledons</taxon>
        <taxon>Gunneridae</taxon>
        <taxon>Pentapetalae</taxon>
        <taxon>asterids</taxon>
        <taxon>lamiids</taxon>
        <taxon>Solanales</taxon>
        <taxon>Solanaceae</taxon>
        <taxon>Solanoideae</taxon>
        <taxon>Hyoscyameae</taxon>
        <taxon>Anisodus</taxon>
    </lineage>
</organism>
<evidence type="ECO:0000313" key="2">
    <source>
        <dbReference type="EMBL" id="KAK4359558.1"/>
    </source>
</evidence>
<gene>
    <name evidence="2" type="ORF">RND71_021787</name>
</gene>
<protein>
    <submittedName>
        <fullName evidence="2">Uncharacterized protein</fullName>
    </submittedName>
</protein>
<sequence>MYVCLVVVDSIPVFPNYGVLGKIAPGSIRPKNVWVKRHSEASSVSNKLCGSGGLNGSSQLSSTLNNSHHINHPRAAHRSARGRGNVRMLTSSRATIV</sequence>
<name>A0AAE1V7L9_9SOLA</name>
<keyword evidence="3" id="KW-1185">Reference proteome</keyword>
<feature type="compositionally biased region" description="Polar residues" evidence="1">
    <location>
        <begin position="88"/>
        <end position="97"/>
    </location>
</feature>
<feature type="compositionally biased region" description="Basic residues" evidence="1">
    <location>
        <begin position="69"/>
        <end position="81"/>
    </location>
</feature>
<comment type="caution">
    <text evidence="2">The sequence shown here is derived from an EMBL/GenBank/DDBJ whole genome shotgun (WGS) entry which is preliminary data.</text>
</comment>
<evidence type="ECO:0000256" key="1">
    <source>
        <dbReference type="SAM" id="MobiDB-lite"/>
    </source>
</evidence>
<reference evidence="2" key="1">
    <citation type="submission" date="2023-12" db="EMBL/GenBank/DDBJ databases">
        <title>Genome assembly of Anisodus tanguticus.</title>
        <authorList>
            <person name="Wang Y.-J."/>
        </authorList>
    </citation>
    <scope>NUCLEOTIDE SEQUENCE</scope>
    <source>
        <strain evidence="2">KB-2021</strain>
        <tissue evidence="2">Leaf</tissue>
    </source>
</reference>
<dbReference type="EMBL" id="JAVYJV010000011">
    <property type="protein sequence ID" value="KAK4359558.1"/>
    <property type="molecule type" value="Genomic_DNA"/>
</dbReference>
<accession>A0AAE1V7L9</accession>
<evidence type="ECO:0000313" key="3">
    <source>
        <dbReference type="Proteomes" id="UP001291623"/>
    </source>
</evidence>
<dbReference type="Proteomes" id="UP001291623">
    <property type="component" value="Unassembled WGS sequence"/>
</dbReference>
<proteinExistence type="predicted"/>